<reference evidence="1 2" key="1">
    <citation type="journal article" date="2019" name="G3 (Bethesda)">
        <title>Sequencing of a Wild Apple (Malus baccata) Genome Unravels the Differences Between Cultivated and Wild Apple Species Regarding Disease Resistance and Cold Tolerance.</title>
        <authorList>
            <person name="Chen X."/>
        </authorList>
    </citation>
    <scope>NUCLEOTIDE SEQUENCE [LARGE SCALE GENOMIC DNA]</scope>
    <source>
        <strain evidence="2">cv. Shandingzi</strain>
        <tissue evidence="1">Leaves</tissue>
    </source>
</reference>
<dbReference type="AlphaFoldDB" id="A0A540MPM9"/>
<dbReference type="Proteomes" id="UP000315295">
    <property type="component" value="Unassembled WGS sequence"/>
</dbReference>
<organism evidence="1 2">
    <name type="scientific">Malus baccata</name>
    <name type="common">Siberian crab apple</name>
    <name type="synonym">Pyrus baccata</name>
    <dbReference type="NCBI Taxonomy" id="106549"/>
    <lineage>
        <taxon>Eukaryota</taxon>
        <taxon>Viridiplantae</taxon>
        <taxon>Streptophyta</taxon>
        <taxon>Embryophyta</taxon>
        <taxon>Tracheophyta</taxon>
        <taxon>Spermatophyta</taxon>
        <taxon>Magnoliopsida</taxon>
        <taxon>eudicotyledons</taxon>
        <taxon>Gunneridae</taxon>
        <taxon>Pentapetalae</taxon>
        <taxon>rosids</taxon>
        <taxon>fabids</taxon>
        <taxon>Rosales</taxon>
        <taxon>Rosaceae</taxon>
        <taxon>Amygdaloideae</taxon>
        <taxon>Maleae</taxon>
        <taxon>Malus</taxon>
    </lineage>
</organism>
<dbReference type="EMBL" id="VIEB01000207">
    <property type="protein sequence ID" value="TQE00722.1"/>
    <property type="molecule type" value="Genomic_DNA"/>
</dbReference>
<gene>
    <name evidence="1" type="ORF">C1H46_013661</name>
</gene>
<proteinExistence type="predicted"/>
<name>A0A540MPM9_MALBA</name>
<accession>A0A540MPM9</accession>
<keyword evidence="2" id="KW-1185">Reference proteome</keyword>
<evidence type="ECO:0000313" key="2">
    <source>
        <dbReference type="Proteomes" id="UP000315295"/>
    </source>
</evidence>
<comment type="caution">
    <text evidence="1">The sequence shown here is derived from an EMBL/GenBank/DDBJ whole genome shotgun (WGS) entry which is preliminary data.</text>
</comment>
<protein>
    <submittedName>
        <fullName evidence="1">Uncharacterized protein</fullName>
    </submittedName>
</protein>
<sequence length="237" mass="27285">MAPNDDASLIEETHKERNEAIFDYYSDLQECYSEVEESETMKRRNLRSAAYAAMSTVADGVEIGKPGVESGHHRRLWVKDRSKAWWDECNQSDFPKSKFKSSYQIRSMTQPVCPSLTPSFLLPPFSPLHEPTKPPYQIRSMMQSVLGYCYELSRLLRPDPGPNSSSLPSLFWKIGRIWVSSTRFEFAFSGPIRNGPEEEEFDLMVYAPDLVKIIETSIHTFQLFLKMEVTGFLICFN</sequence>
<evidence type="ECO:0000313" key="1">
    <source>
        <dbReference type="EMBL" id="TQE00722.1"/>
    </source>
</evidence>
<dbReference type="STRING" id="106549.A0A540MPM9"/>